<keyword evidence="5" id="KW-1185">Reference proteome</keyword>
<accession>A0ABQ8GF06</accession>
<feature type="compositionally biased region" description="Polar residues" evidence="2">
    <location>
        <begin position="1"/>
        <end position="21"/>
    </location>
</feature>
<organism evidence="4 5">
    <name type="scientific">Macrophomina phaseolina</name>
    <dbReference type="NCBI Taxonomy" id="35725"/>
    <lineage>
        <taxon>Eukaryota</taxon>
        <taxon>Fungi</taxon>
        <taxon>Dikarya</taxon>
        <taxon>Ascomycota</taxon>
        <taxon>Pezizomycotina</taxon>
        <taxon>Dothideomycetes</taxon>
        <taxon>Dothideomycetes incertae sedis</taxon>
        <taxon>Botryosphaeriales</taxon>
        <taxon>Botryosphaeriaceae</taxon>
        <taxon>Macrophomina</taxon>
    </lineage>
</organism>
<comment type="caution">
    <text evidence="4">The sequence shown here is derived from an EMBL/GenBank/DDBJ whole genome shotgun (WGS) entry which is preliminary data.</text>
</comment>
<dbReference type="SUPFAM" id="SSF57701">
    <property type="entry name" value="Zn2/Cys6 DNA-binding domain"/>
    <property type="match status" value="1"/>
</dbReference>
<dbReference type="PROSITE" id="PS00463">
    <property type="entry name" value="ZN2_CY6_FUNGAL_1"/>
    <property type="match status" value="1"/>
</dbReference>
<name>A0ABQ8GF06_9PEZI</name>
<evidence type="ECO:0000256" key="1">
    <source>
        <dbReference type="ARBA" id="ARBA00023242"/>
    </source>
</evidence>
<proteinExistence type="predicted"/>
<dbReference type="InterPro" id="IPR001138">
    <property type="entry name" value="Zn2Cys6_DnaBD"/>
</dbReference>
<dbReference type="EMBL" id="JAGTJR010000009">
    <property type="protein sequence ID" value="KAH7054216.1"/>
    <property type="molecule type" value="Genomic_DNA"/>
</dbReference>
<feature type="domain" description="Zn(2)-C6 fungal-type" evidence="3">
    <location>
        <begin position="39"/>
        <end position="68"/>
    </location>
</feature>
<sequence>MSNNSPLAPNSGSNGFLQPVSQWPGEPRTSLPHRRTKQACDNCKARKAKCSNRKPCTNCQEADILCTSVKAMRKKSSRDW</sequence>
<evidence type="ECO:0000259" key="3">
    <source>
        <dbReference type="PROSITE" id="PS50048"/>
    </source>
</evidence>
<feature type="region of interest" description="Disordered" evidence="2">
    <location>
        <begin position="1"/>
        <end position="36"/>
    </location>
</feature>
<dbReference type="CDD" id="cd00067">
    <property type="entry name" value="GAL4"/>
    <property type="match status" value="1"/>
</dbReference>
<evidence type="ECO:0000313" key="4">
    <source>
        <dbReference type="EMBL" id="KAH7054216.1"/>
    </source>
</evidence>
<dbReference type="Gene3D" id="4.10.240.10">
    <property type="entry name" value="Zn(2)-C6 fungal-type DNA-binding domain"/>
    <property type="match status" value="1"/>
</dbReference>
<dbReference type="Proteomes" id="UP000774617">
    <property type="component" value="Unassembled WGS sequence"/>
</dbReference>
<keyword evidence="1" id="KW-0539">Nucleus</keyword>
<dbReference type="SMART" id="SM00066">
    <property type="entry name" value="GAL4"/>
    <property type="match status" value="1"/>
</dbReference>
<dbReference type="PROSITE" id="PS50048">
    <property type="entry name" value="ZN2_CY6_FUNGAL_2"/>
    <property type="match status" value="1"/>
</dbReference>
<evidence type="ECO:0000256" key="2">
    <source>
        <dbReference type="SAM" id="MobiDB-lite"/>
    </source>
</evidence>
<protein>
    <recommendedName>
        <fullName evidence="3">Zn(2)-C6 fungal-type domain-containing protein</fullName>
    </recommendedName>
</protein>
<dbReference type="Pfam" id="PF00172">
    <property type="entry name" value="Zn_clus"/>
    <property type="match status" value="1"/>
</dbReference>
<gene>
    <name evidence="4" type="ORF">B0J12DRAFT_656874</name>
</gene>
<dbReference type="InterPro" id="IPR036864">
    <property type="entry name" value="Zn2-C6_fun-type_DNA-bd_sf"/>
</dbReference>
<evidence type="ECO:0000313" key="5">
    <source>
        <dbReference type="Proteomes" id="UP000774617"/>
    </source>
</evidence>
<reference evidence="4 5" key="1">
    <citation type="journal article" date="2021" name="Nat. Commun.">
        <title>Genetic determinants of endophytism in the Arabidopsis root mycobiome.</title>
        <authorList>
            <person name="Mesny F."/>
            <person name="Miyauchi S."/>
            <person name="Thiergart T."/>
            <person name="Pickel B."/>
            <person name="Atanasova L."/>
            <person name="Karlsson M."/>
            <person name="Huettel B."/>
            <person name="Barry K.W."/>
            <person name="Haridas S."/>
            <person name="Chen C."/>
            <person name="Bauer D."/>
            <person name="Andreopoulos W."/>
            <person name="Pangilinan J."/>
            <person name="LaButti K."/>
            <person name="Riley R."/>
            <person name="Lipzen A."/>
            <person name="Clum A."/>
            <person name="Drula E."/>
            <person name="Henrissat B."/>
            <person name="Kohler A."/>
            <person name="Grigoriev I.V."/>
            <person name="Martin F.M."/>
            <person name="Hacquard S."/>
        </authorList>
    </citation>
    <scope>NUCLEOTIDE SEQUENCE [LARGE SCALE GENOMIC DNA]</scope>
    <source>
        <strain evidence="4 5">MPI-SDFR-AT-0080</strain>
    </source>
</reference>